<sequence length="234" mass="27624">MISDDVTRIELESRKRALEEYKLRCQELHVQNDALKAERDEREKDAMQIISFLRKDAERKDELIDSLKGTIGQQRDAFAQQREQEAETTNQRFAALEEQFRGQTEAQQRQITRLQRELSELQEFKDRKEELEDAMQRGEQARADLEEDHKEGLAAMERKFFEEKGKLQREYKQMLAEMKKTSQEEAVERLDASTKKILFENRSADILSYACFSLLASALRRPMRCGRHSESETR</sequence>
<feature type="coiled-coil region" evidence="2">
    <location>
        <begin position="79"/>
        <end position="184"/>
    </location>
</feature>
<protein>
    <recommendedName>
        <fullName evidence="3">DUF4515 domain-containing protein</fullName>
    </recommendedName>
</protein>
<accession>A0A7S4C621</accession>
<dbReference type="InterPro" id="IPR032777">
    <property type="entry name" value="DUF4515"/>
</dbReference>
<name>A0A7S4C621_CHRCT</name>
<organism evidence="4">
    <name type="scientific">Chrysotila carterae</name>
    <name type="common">Marine alga</name>
    <name type="synonym">Syracosphaera carterae</name>
    <dbReference type="NCBI Taxonomy" id="13221"/>
    <lineage>
        <taxon>Eukaryota</taxon>
        <taxon>Haptista</taxon>
        <taxon>Haptophyta</taxon>
        <taxon>Prymnesiophyceae</taxon>
        <taxon>Isochrysidales</taxon>
        <taxon>Isochrysidaceae</taxon>
        <taxon>Chrysotila</taxon>
    </lineage>
</organism>
<gene>
    <name evidence="4" type="ORF">PCAR00345_LOCUS40781</name>
</gene>
<feature type="coiled-coil region" evidence="2">
    <location>
        <begin position="18"/>
        <end position="45"/>
    </location>
</feature>
<proteinExistence type="predicted"/>
<feature type="domain" description="DUF4515" evidence="3">
    <location>
        <begin position="46"/>
        <end position="200"/>
    </location>
</feature>
<evidence type="ECO:0000259" key="3">
    <source>
        <dbReference type="Pfam" id="PF14988"/>
    </source>
</evidence>
<dbReference type="PANTHER" id="PTHR14845">
    <property type="entry name" value="COILED-COIL DOMAIN-CONTAINING 166"/>
    <property type="match status" value="1"/>
</dbReference>
<evidence type="ECO:0000313" key="4">
    <source>
        <dbReference type="EMBL" id="CAE0788073.1"/>
    </source>
</evidence>
<evidence type="ECO:0000256" key="2">
    <source>
        <dbReference type="SAM" id="Coils"/>
    </source>
</evidence>
<reference evidence="4" key="1">
    <citation type="submission" date="2021-01" db="EMBL/GenBank/DDBJ databases">
        <authorList>
            <person name="Corre E."/>
            <person name="Pelletier E."/>
            <person name="Niang G."/>
            <person name="Scheremetjew M."/>
            <person name="Finn R."/>
            <person name="Kale V."/>
            <person name="Holt S."/>
            <person name="Cochrane G."/>
            <person name="Meng A."/>
            <person name="Brown T."/>
            <person name="Cohen L."/>
        </authorList>
    </citation>
    <scope>NUCLEOTIDE SEQUENCE</scope>
    <source>
        <strain evidence="4">CCMP645</strain>
    </source>
</reference>
<dbReference type="AlphaFoldDB" id="A0A7S4C621"/>
<evidence type="ECO:0000256" key="1">
    <source>
        <dbReference type="ARBA" id="ARBA00023054"/>
    </source>
</evidence>
<keyword evidence="1 2" id="KW-0175">Coiled coil</keyword>
<dbReference type="EMBL" id="HBIZ01066523">
    <property type="protein sequence ID" value="CAE0788073.1"/>
    <property type="molecule type" value="Transcribed_RNA"/>
</dbReference>
<dbReference type="Pfam" id="PF14988">
    <property type="entry name" value="DUF4515"/>
    <property type="match status" value="1"/>
</dbReference>
<dbReference type="PANTHER" id="PTHR14845:SF0">
    <property type="entry name" value="DUF4515 DOMAIN-CONTAINING PROTEIN"/>
    <property type="match status" value="1"/>
</dbReference>